<accession>A0A4C1UTE3</accession>
<evidence type="ECO:0000313" key="3">
    <source>
        <dbReference type="Proteomes" id="UP000299102"/>
    </source>
</evidence>
<reference evidence="2 3" key="1">
    <citation type="journal article" date="2019" name="Commun. Biol.">
        <title>The bagworm genome reveals a unique fibroin gene that provides high tensile strength.</title>
        <authorList>
            <person name="Kono N."/>
            <person name="Nakamura H."/>
            <person name="Ohtoshi R."/>
            <person name="Tomita M."/>
            <person name="Numata K."/>
            <person name="Arakawa K."/>
        </authorList>
    </citation>
    <scope>NUCLEOTIDE SEQUENCE [LARGE SCALE GENOMIC DNA]</scope>
</reference>
<keyword evidence="3" id="KW-1185">Reference proteome</keyword>
<evidence type="ECO:0000256" key="1">
    <source>
        <dbReference type="SAM" id="MobiDB-lite"/>
    </source>
</evidence>
<organism evidence="2 3">
    <name type="scientific">Eumeta variegata</name>
    <name type="common">Bagworm moth</name>
    <name type="synonym">Eumeta japonica</name>
    <dbReference type="NCBI Taxonomy" id="151549"/>
    <lineage>
        <taxon>Eukaryota</taxon>
        <taxon>Metazoa</taxon>
        <taxon>Ecdysozoa</taxon>
        <taxon>Arthropoda</taxon>
        <taxon>Hexapoda</taxon>
        <taxon>Insecta</taxon>
        <taxon>Pterygota</taxon>
        <taxon>Neoptera</taxon>
        <taxon>Endopterygota</taxon>
        <taxon>Lepidoptera</taxon>
        <taxon>Glossata</taxon>
        <taxon>Ditrysia</taxon>
        <taxon>Tineoidea</taxon>
        <taxon>Psychidae</taxon>
        <taxon>Oiketicinae</taxon>
        <taxon>Eumeta</taxon>
    </lineage>
</organism>
<dbReference type="AlphaFoldDB" id="A0A4C1UTE3"/>
<dbReference type="Proteomes" id="UP000299102">
    <property type="component" value="Unassembled WGS sequence"/>
</dbReference>
<name>A0A4C1UTE3_EUMVA</name>
<gene>
    <name evidence="2" type="ORF">EVAR_79128_1</name>
</gene>
<sequence>MKVYELDFQYFERRSSCRSSLAVTAEDDPTSDPLRRHESVAKATRRPLACDHGDLGDEQGASPTKYPPGTRRARAIDRLPRTLFRLSFLVFYVHSVIRFDSHTSALKLDYRN</sequence>
<dbReference type="EMBL" id="BGZK01000222">
    <property type="protein sequence ID" value="GBP29579.1"/>
    <property type="molecule type" value="Genomic_DNA"/>
</dbReference>
<protein>
    <submittedName>
        <fullName evidence="2">Uncharacterized protein</fullName>
    </submittedName>
</protein>
<comment type="caution">
    <text evidence="2">The sequence shown here is derived from an EMBL/GenBank/DDBJ whole genome shotgun (WGS) entry which is preliminary data.</text>
</comment>
<evidence type="ECO:0000313" key="2">
    <source>
        <dbReference type="EMBL" id="GBP29579.1"/>
    </source>
</evidence>
<proteinExistence type="predicted"/>
<feature type="region of interest" description="Disordered" evidence="1">
    <location>
        <begin position="22"/>
        <end position="71"/>
    </location>
</feature>